<dbReference type="AlphaFoldDB" id="B9SNM3"/>
<dbReference type="Proteomes" id="UP000008311">
    <property type="component" value="Unassembled WGS sequence"/>
</dbReference>
<reference evidence="2" key="1">
    <citation type="journal article" date="2010" name="Nat. Biotechnol.">
        <title>Draft genome sequence of the oilseed species Ricinus communis.</title>
        <authorList>
            <person name="Chan A.P."/>
            <person name="Crabtree J."/>
            <person name="Zhao Q."/>
            <person name="Lorenzi H."/>
            <person name="Orvis J."/>
            <person name="Puiu D."/>
            <person name="Melake-Berhan A."/>
            <person name="Jones K.M."/>
            <person name="Redman J."/>
            <person name="Chen G."/>
            <person name="Cahoon E.B."/>
            <person name="Gedil M."/>
            <person name="Stanke M."/>
            <person name="Haas B.J."/>
            <person name="Wortman J.R."/>
            <person name="Fraser-Liggett C.M."/>
            <person name="Ravel J."/>
            <person name="Rabinowicz P.D."/>
        </authorList>
    </citation>
    <scope>NUCLEOTIDE SEQUENCE [LARGE SCALE GENOMIC DNA]</scope>
    <source>
        <strain evidence="2">cv. Hale</strain>
    </source>
</reference>
<sequence length="94" mass="10542">MADRRAKGLCFNCDEKFEIGHNCKQLLWLEVIENEEVDPQISLHAIARTQNHQTMQFRGWISNAPASNSNRGKANLRVTMANGDKLSSPMQAAS</sequence>
<evidence type="ECO:0000313" key="2">
    <source>
        <dbReference type="Proteomes" id="UP000008311"/>
    </source>
</evidence>
<proteinExistence type="predicted"/>
<organism evidence="1 2">
    <name type="scientific">Ricinus communis</name>
    <name type="common">Castor bean</name>
    <dbReference type="NCBI Taxonomy" id="3988"/>
    <lineage>
        <taxon>Eukaryota</taxon>
        <taxon>Viridiplantae</taxon>
        <taxon>Streptophyta</taxon>
        <taxon>Embryophyta</taxon>
        <taxon>Tracheophyta</taxon>
        <taxon>Spermatophyta</taxon>
        <taxon>Magnoliopsida</taxon>
        <taxon>eudicotyledons</taxon>
        <taxon>Gunneridae</taxon>
        <taxon>Pentapetalae</taxon>
        <taxon>rosids</taxon>
        <taxon>fabids</taxon>
        <taxon>Malpighiales</taxon>
        <taxon>Euphorbiaceae</taxon>
        <taxon>Acalyphoideae</taxon>
        <taxon>Acalypheae</taxon>
        <taxon>Ricinus</taxon>
    </lineage>
</organism>
<keyword evidence="2" id="KW-1185">Reference proteome</keyword>
<name>B9SNM3_RICCO</name>
<dbReference type="EMBL" id="EQ974049">
    <property type="protein sequence ID" value="EEF34794.1"/>
    <property type="molecule type" value="Genomic_DNA"/>
</dbReference>
<gene>
    <name evidence="1" type="ORF">RCOM_1758810</name>
</gene>
<dbReference type="InParanoid" id="B9SNM3"/>
<protein>
    <submittedName>
        <fullName evidence="1">Uncharacterized protein</fullName>
    </submittedName>
</protein>
<accession>B9SNM3</accession>
<evidence type="ECO:0000313" key="1">
    <source>
        <dbReference type="EMBL" id="EEF34794.1"/>
    </source>
</evidence>
<feature type="non-terminal residue" evidence="1">
    <location>
        <position position="94"/>
    </location>
</feature>